<feature type="compositionally biased region" description="Polar residues" evidence="1">
    <location>
        <begin position="255"/>
        <end position="267"/>
    </location>
</feature>
<dbReference type="STRING" id="1432141.A0A015M2M6"/>
<dbReference type="Gene3D" id="3.10.450.50">
    <property type="match status" value="1"/>
</dbReference>
<protein>
    <recommendedName>
        <fullName evidence="4">NTF2 domain-containing protein</fullName>
    </recommendedName>
</protein>
<name>A0A015M2M6_RHIIW</name>
<comment type="caution">
    <text evidence="2">The sequence shown here is derived from an EMBL/GenBank/DDBJ whole genome shotgun (WGS) entry which is preliminary data.</text>
</comment>
<dbReference type="SUPFAM" id="SSF54427">
    <property type="entry name" value="NTF2-like"/>
    <property type="match status" value="1"/>
</dbReference>
<dbReference type="AlphaFoldDB" id="A0A015M2M6"/>
<accession>A0A015M2M6</accession>
<evidence type="ECO:0000313" key="2">
    <source>
        <dbReference type="EMBL" id="EXX61068.1"/>
    </source>
</evidence>
<feature type="compositionally biased region" description="Basic and acidic residues" evidence="1">
    <location>
        <begin position="205"/>
        <end position="219"/>
    </location>
</feature>
<sequence>MAIREVWEQYKKQRDGDHFTDNASFVFVPTASGARGYDAVRQFLSTAYDSRIISVKEKVIIQTIGENSVVEESETTINFISGDGAWLVPGVDSRYTIENQVVIPTITSASFEGDRISSIRVYWDQASALKQLRLISDKNSWPIVSDRQVDAIRDISSAHLNPFGKTDHLSAGIGKMNLNQPAGRRPVHTSSRVNQPGGTGGKSTIFDDMRSDAHEDIVQRGKRHTSRVNQPGGTGGKTSSLFGDSDTTSEDNTNRRFNSNKNVSQFSIGGDDDSQHDTSSITGSSRRRGKSQIESSVELGDDGGNPPPQRSSVKPSSRILRPPGGGGSQFTFG</sequence>
<feature type="compositionally biased region" description="Gly residues" evidence="1">
    <location>
        <begin position="323"/>
        <end position="333"/>
    </location>
</feature>
<keyword evidence="3" id="KW-1185">Reference proteome</keyword>
<feature type="region of interest" description="Disordered" evidence="1">
    <location>
        <begin position="172"/>
        <end position="333"/>
    </location>
</feature>
<dbReference type="EMBL" id="JEMT01025809">
    <property type="protein sequence ID" value="EXX61068.1"/>
    <property type="molecule type" value="Genomic_DNA"/>
</dbReference>
<dbReference type="OrthoDB" id="5440at2759"/>
<evidence type="ECO:0000256" key="1">
    <source>
        <dbReference type="SAM" id="MobiDB-lite"/>
    </source>
</evidence>
<evidence type="ECO:0008006" key="4">
    <source>
        <dbReference type="Google" id="ProtNLM"/>
    </source>
</evidence>
<reference evidence="2 3" key="1">
    <citation type="submission" date="2014-02" db="EMBL/GenBank/DDBJ databases">
        <title>Single nucleus genome sequencing reveals high similarity among nuclei of an endomycorrhizal fungus.</title>
        <authorList>
            <person name="Lin K."/>
            <person name="Geurts R."/>
            <person name="Zhang Z."/>
            <person name="Limpens E."/>
            <person name="Saunders D.G."/>
            <person name="Mu D."/>
            <person name="Pang E."/>
            <person name="Cao H."/>
            <person name="Cha H."/>
            <person name="Lin T."/>
            <person name="Zhou Q."/>
            <person name="Shang Y."/>
            <person name="Li Y."/>
            <person name="Ivanov S."/>
            <person name="Sharma T."/>
            <person name="Velzen R.V."/>
            <person name="Ruijter N.D."/>
            <person name="Aanen D.K."/>
            <person name="Win J."/>
            <person name="Kamoun S."/>
            <person name="Bisseling T."/>
            <person name="Huang S."/>
        </authorList>
    </citation>
    <scope>NUCLEOTIDE SEQUENCE [LARGE SCALE GENOMIC DNA]</scope>
    <source>
        <strain evidence="3">DAOM197198w</strain>
    </source>
</reference>
<evidence type="ECO:0000313" key="3">
    <source>
        <dbReference type="Proteomes" id="UP000022910"/>
    </source>
</evidence>
<dbReference type="Proteomes" id="UP000022910">
    <property type="component" value="Unassembled WGS sequence"/>
</dbReference>
<dbReference type="HOGENOM" id="CLU_834572_0_0_1"/>
<feature type="compositionally biased region" description="Polar residues" evidence="1">
    <location>
        <begin position="227"/>
        <end position="246"/>
    </location>
</feature>
<dbReference type="InterPro" id="IPR032710">
    <property type="entry name" value="NTF2-like_dom_sf"/>
</dbReference>
<gene>
    <name evidence="2" type="ORF">RirG_174210</name>
</gene>
<organism evidence="2 3">
    <name type="scientific">Rhizophagus irregularis (strain DAOM 197198w)</name>
    <name type="common">Glomus intraradices</name>
    <dbReference type="NCBI Taxonomy" id="1432141"/>
    <lineage>
        <taxon>Eukaryota</taxon>
        <taxon>Fungi</taxon>
        <taxon>Fungi incertae sedis</taxon>
        <taxon>Mucoromycota</taxon>
        <taxon>Glomeromycotina</taxon>
        <taxon>Glomeromycetes</taxon>
        <taxon>Glomerales</taxon>
        <taxon>Glomeraceae</taxon>
        <taxon>Rhizophagus</taxon>
    </lineage>
</organism>
<proteinExistence type="predicted"/>